<sequence length="74" mass="8402">MAASVRGACGFIGKRMSRAYDGVKLTHHANIQRVGRRISYASAHSGVRDLRFFQRAERIEFPSDIFRCPEFLVS</sequence>
<dbReference type="EMBL" id="VSSQ01146089">
    <property type="protein sequence ID" value="MPN64760.1"/>
    <property type="molecule type" value="Genomic_DNA"/>
</dbReference>
<protein>
    <submittedName>
        <fullName evidence="1">Uncharacterized protein</fullName>
    </submittedName>
</protein>
<proteinExistence type="predicted"/>
<dbReference type="AlphaFoldDB" id="A0A645JNU6"/>
<gene>
    <name evidence="1" type="ORF">SDC9_212537</name>
</gene>
<accession>A0A645JNU6</accession>
<name>A0A645JNU6_9ZZZZ</name>
<reference evidence="1" key="1">
    <citation type="submission" date="2019-08" db="EMBL/GenBank/DDBJ databases">
        <authorList>
            <person name="Kucharzyk K."/>
            <person name="Murdoch R.W."/>
            <person name="Higgins S."/>
            <person name="Loffler F."/>
        </authorList>
    </citation>
    <scope>NUCLEOTIDE SEQUENCE</scope>
</reference>
<comment type="caution">
    <text evidence="1">The sequence shown here is derived from an EMBL/GenBank/DDBJ whole genome shotgun (WGS) entry which is preliminary data.</text>
</comment>
<evidence type="ECO:0000313" key="1">
    <source>
        <dbReference type="EMBL" id="MPN64760.1"/>
    </source>
</evidence>
<organism evidence="1">
    <name type="scientific">bioreactor metagenome</name>
    <dbReference type="NCBI Taxonomy" id="1076179"/>
    <lineage>
        <taxon>unclassified sequences</taxon>
        <taxon>metagenomes</taxon>
        <taxon>ecological metagenomes</taxon>
    </lineage>
</organism>